<dbReference type="EMBL" id="MT733050">
    <property type="protein sequence ID" value="QOD39605.1"/>
    <property type="molecule type" value="Genomic_DNA"/>
</dbReference>
<sequence>MGLEYLYGQVPAEHYNWYWDSLQVEDFAKVHFRNRFKKFYNKFFNRNISPRQYQHELAEFRSNVNQEVVEFLRQPDFEPVEEEVNQIQEVGEDTPLLENAGDFILEIPEEVAAGTAAVESGPGFGAAVGGFVAGSAIALGTKVALSKEATSGHKKPTFSVGPEHNYLGPGNSVGTGSDPDPVDDSDRIAYNHDLDYLKAKTTQDIKDADSAAVAQFGKKALEGDWRSALGAVGLQTKQLVEKHTGQLYPGKQLCLLVLN</sequence>
<proteinExistence type="predicted"/>
<name>A0A7L7YTL2_9VIRU</name>
<feature type="domain" description="Phospholipase A2-like" evidence="2">
    <location>
        <begin position="162"/>
        <end position="204"/>
    </location>
</feature>
<organism evidence="3">
    <name type="scientific">uncultured densovirus</name>
    <dbReference type="NCBI Taxonomy" id="748192"/>
    <lineage>
        <taxon>Viruses</taxon>
        <taxon>Monodnaviria</taxon>
        <taxon>Shotokuvirae</taxon>
        <taxon>Cossaviricota</taxon>
        <taxon>Quintoviricetes</taxon>
        <taxon>Piccovirales</taxon>
        <taxon>Parvoviridae</taxon>
        <taxon>Densovirinae</taxon>
        <taxon>environmental samples</taxon>
    </lineage>
</organism>
<feature type="region of interest" description="Disordered" evidence="1">
    <location>
        <begin position="152"/>
        <end position="182"/>
    </location>
</feature>
<dbReference type="Pfam" id="PF08398">
    <property type="entry name" value="Phospholip_A2_4"/>
    <property type="match status" value="1"/>
</dbReference>
<gene>
    <name evidence="3" type="primary">ORF2</name>
</gene>
<dbReference type="InterPro" id="IPR013607">
    <property type="entry name" value="Phospholipase_A2-like"/>
</dbReference>
<evidence type="ECO:0000256" key="1">
    <source>
        <dbReference type="SAM" id="MobiDB-lite"/>
    </source>
</evidence>
<reference evidence="3" key="1">
    <citation type="submission" date="2020-07" db="EMBL/GenBank/DDBJ databases">
        <title>Diversity of sea star-associated densoviruses and transcribed endogenized viral elements of densovirus origin.</title>
        <authorList>
            <person name="Jackson E.W."/>
            <person name="Hewson I."/>
        </authorList>
    </citation>
    <scope>NUCLEOTIDE SEQUENCE</scope>
</reference>
<dbReference type="GO" id="GO:0005198">
    <property type="term" value="F:structural molecule activity"/>
    <property type="evidence" value="ECO:0007669"/>
    <property type="project" value="InterPro"/>
</dbReference>
<accession>A0A7L7YTL2</accession>
<protein>
    <submittedName>
        <fullName evidence="3">ORF1</fullName>
    </submittedName>
</protein>
<evidence type="ECO:0000313" key="3">
    <source>
        <dbReference type="EMBL" id="QOD39605.1"/>
    </source>
</evidence>
<evidence type="ECO:0000259" key="2">
    <source>
        <dbReference type="Pfam" id="PF08398"/>
    </source>
</evidence>